<keyword evidence="4" id="KW-0408">Iron</keyword>
<organism evidence="6 7">
    <name type="scientific">Meloidogyne incognita</name>
    <name type="common">Southern root-knot nematode worm</name>
    <name type="synonym">Oxyuris incognita</name>
    <dbReference type="NCBI Taxonomy" id="6306"/>
    <lineage>
        <taxon>Eukaryota</taxon>
        <taxon>Metazoa</taxon>
        <taxon>Ecdysozoa</taxon>
        <taxon>Nematoda</taxon>
        <taxon>Chromadorea</taxon>
        <taxon>Rhabditida</taxon>
        <taxon>Tylenchina</taxon>
        <taxon>Tylenchomorpha</taxon>
        <taxon>Tylenchoidea</taxon>
        <taxon>Meloidogynidae</taxon>
        <taxon>Meloidogyninae</taxon>
        <taxon>Meloidogyne</taxon>
        <taxon>Meloidogyne incognita group</taxon>
    </lineage>
</organism>
<keyword evidence="4" id="KW-0411">Iron-sulfur</keyword>
<evidence type="ECO:0000256" key="4">
    <source>
        <dbReference type="RuleBase" id="RU365029"/>
    </source>
</evidence>
<comment type="catalytic activity">
    <reaction evidence="4">
        <text>DNA(n) + a 2'-deoxyribonucleoside 5'-triphosphate = DNA(n+1) + diphosphate</text>
        <dbReference type="Rhea" id="RHEA:22508"/>
        <dbReference type="Rhea" id="RHEA-COMP:17339"/>
        <dbReference type="Rhea" id="RHEA-COMP:17340"/>
        <dbReference type="ChEBI" id="CHEBI:33019"/>
        <dbReference type="ChEBI" id="CHEBI:61560"/>
        <dbReference type="ChEBI" id="CHEBI:173112"/>
        <dbReference type="EC" id="2.7.7.7"/>
    </reaction>
</comment>
<dbReference type="GO" id="GO:0003887">
    <property type="term" value="F:DNA-directed DNA polymerase activity"/>
    <property type="evidence" value="ECO:0007669"/>
    <property type="project" value="UniProtKB-KW"/>
</dbReference>
<accession>A0A914M5K5</accession>
<dbReference type="GO" id="GO:0008270">
    <property type="term" value="F:zinc ion binding"/>
    <property type="evidence" value="ECO:0007669"/>
    <property type="project" value="UniProtKB-KW"/>
</dbReference>
<dbReference type="GO" id="GO:0006272">
    <property type="term" value="P:leading strand elongation"/>
    <property type="evidence" value="ECO:0007669"/>
    <property type="project" value="TreeGrafter"/>
</dbReference>
<keyword evidence="3 4" id="KW-0239">DNA-directed DNA polymerase</keyword>
<dbReference type="GO" id="GO:0006297">
    <property type="term" value="P:nucleotide-excision repair, DNA gap filling"/>
    <property type="evidence" value="ECO:0007669"/>
    <property type="project" value="TreeGrafter"/>
</dbReference>
<evidence type="ECO:0000313" key="6">
    <source>
        <dbReference type="Proteomes" id="UP000887563"/>
    </source>
</evidence>
<name>A0A914M5K5_MELIC</name>
<keyword evidence="4" id="KW-0004">4Fe-4S</keyword>
<keyword evidence="4" id="KW-0863">Zinc-finger</keyword>
<dbReference type="InterPro" id="IPR029703">
    <property type="entry name" value="POL2"/>
</dbReference>
<dbReference type="GO" id="GO:0051539">
    <property type="term" value="F:4 iron, 4 sulfur cluster binding"/>
    <property type="evidence" value="ECO:0007669"/>
    <property type="project" value="UniProtKB-KW"/>
</dbReference>
<protein>
    <recommendedName>
        <fullName evidence="4">DNA polymerase epsilon catalytic subunit</fullName>
        <ecNumber evidence="4">2.7.7.7</ecNumber>
    </recommendedName>
</protein>
<comment type="cofactor">
    <cofactor evidence="4">
        <name>[4Fe-4S] cluster</name>
        <dbReference type="ChEBI" id="CHEBI:49883"/>
    </cofactor>
</comment>
<evidence type="ECO:0000313" key="7">
    <source>
        <dbReference type="WBParaSite" id="Minc3s01225g21867"/>
    </source>
</evidence>
<dbReference type="GO" id="GO:0000278">
    <property type="term" value="P:mitotic cell cycle"/>
    <property type="evidence" value="ECO:0007669"/>
    <property type="project" value="TreeGrafter"/>
</dbReference>
<dbReference type="AlphaFoldDB" id="A0A914M5K5"/>
<dbReference type="GO" id="GO:0045004">
    <property type="term" value="P:DNA replication proofreading"/>
    <property type="evidence" value="ECO:0007669"/>
    <property type="project" value="TreeGrafter"/>
</dbReference>
<comment type="subcellular location">
    <subcellularLocation>
        <location evidence="4">Nucleus</location>
    </subcellularLocation>
</comment>
<dbReference type="GO" id="GO:0006287">
    <property type="term" value="P:base-excision repair, gap-filling"/>
    <property type="evidence" value="ECO:0007669"/>
    <property type="project" value="TreeGrafter"/>
</dbReference>
<dbReference type="EC" id="2.7.7.7" evidence="4"/>
<sequence>MTCQFLYFQTEVFKCFLKGSTLEEIYSNVALEANYWLSILYDQGRALSLSELFELIGESKNMSRALEDYGSQKSTSITTAKRLAECML</sequence>
<evidence type="ECO:0000256" key="1">
    <source>
        <dbReference type="ARBA" id="ARBA00022679"/>
    </source>
</evidence>
<keyword evidence="1 4" id="KW-0808">Transferase</keyword>
<evidence type="ECO:0000259" key="5">
    <source>
        <dbReference type="Pfam" id="PF22634"/>
    </source>
</evidence>
<keyword evidence="4" id="KW-0539">Nucleus</keyword>
<proteinExistence type="inferred from homology"/>
<feature type="domain" description="DNA polymerase epsilon ,catalytic subunit A thumb" evidence="5">
    <location>
        <begin position="8"/>
        <end position="87"/>
    </location>
</feature>
<evidence type="ECO:0000256" key="2">
    <source>
        <dbReference type="ARBA" id="ARBA00022695"/>
    </source>
</evidence>
<evidence type="ECO:0000256" key="3">
    <source>
        <dbReference type="ARBA" id="ARBA00022932"/>
    </source>
</evidence>
<comment type="similarity">
    <text evidence="4">Belongs to the DNA polymerase type-B family.</text>
</comment>
<keyword evidence="2 4" id="KW-0548">Nucleotidyltransferase</keyword>
<keyword evidence="4" id="KW-0235">DNA replication</keyword>
<dbReference type="PANTHER" id="PTHR10670">
    <property type="entry name" value="DNA POLYMERASE EPSILON CATALYTIC SUBUNIT A"/>
    <property type="match status" value="1"/>
</dbReference>
<dbReference type="Proteomes" id="UP000887563">
    <property type="component" value="Unplaced"/>
</dbReference>
<dbReference type="GO" id="GO:0008310">
    <property type="term" value="F:single-stranded DNA 3'-5' DNA exonuclease activity"/>
    <property type="evidence" value="ECO:0007669"/>
    <property type="project" value="TreeGrafter"/>
</dbReference>
<keyword evidence="4" id="KW-0862">Zinc</keyword>
<dbReference type="InterPro" id="IPR055191">
    <property type="entry name" value="POL2_thumb"/>
</dbReference>
<dbReference type="GO" id="GO:0008622">
    <property type="term" value="C:epsilon DNA polymerase complex"/>
    <property type="evidence" value="ECO:0007669"/>
    <property type="project" value="InterPro"/>
</dbReference>
<keyword evidence="4" id="KW-0479">Metal-binding</keyword>
<keyword evidence="4" id="KW-0238">DNA-binding</keyword>
<comment type="function">
    <text evidence="4">DNA polymerase II participates in chromosomal DNA replication.</text>
</comment>
<keyword evidence="6" id="KW-1185">Reference proteome</keyword>
<dbReference type="InterPro" id="IPR042087">
    <property type="entry name" value="DNA_pol_B_thumb"/>
</dbReference>
<dbReference type="WBParaSite" id="Minc3s01225g21867">
    <property type="protein sequence ID" value="Minc3s01225g21867"/>
    <property type="gene ID" value="Minc3s01225g21867"/>
</dbReference>
<dbReference type="PANTHER" id="PTHR10670:SF0">
    <property type="entry name" value="DNA POLYMERASE EPSILON CATALYTIC SUBUNIT A"/>
    <property type="match status" value="1"/>
</dbReference>
<dbReference type="Pfam" id="PF22634">
    <property type="entry name" value="POL2_thumb"/>
    <property type="match status" value="1"/>
</dbReference>
<reference evidence="7" key="1">
    <citation type="submission" date="2022-11" db="UniProtKB">
        <authorList>
            <consortium name="WormBaseParasite"/>
        </authorList>
    </citation>
    <scope>IDENTIFICATION</scope>
</reference>
<dbReference type="Gene3D" id="1.10.132.60">
    <property type="entry name" value="DNA polymerase family B, C-terminal domain"/>
    <property type="match status" value="1"/>
</dbReference>
<dbReference type="GO" id="GO:0003677">
    <property type="term" value="F:DNA binding"/>
    <property type="evidence" value="ECO:0007669"/>
    <property type="project" value="UniProtKB-KW"/>
</dbReference>